<dbReference type="InterPro" id="IPR058655">
    <property type="entry name" value="Mok11-14/Ags1-like"/>
</dbReference>
<evidence type="ECO:0000259" key="9">
    <source>
        <dbReference type="Pfam" id="PF08324"/>
    </source>
</evidence>
<dbReference type="EMBL" id="JAACJP010000062">
    <property type="protein sequence ID" value="KAF5368145.1"/>
    <property type="molecule type" value="Genomic_DNA"/>
</dbReference>
<sequence>MDDDICASAICYYHSHNITPSHLAFWQQPDTDTMHVDYQQDHRDWLPAVFGCQLDEPSIQEVGAIDTREDTRGASTAPPSPLPLSSPLPSSLPPPVSSPPPLSSLLSPYHRYHCPTTAVVAPSPLLGTPYLKARFSAALSSKIPSATPSILTPWSQATSAIASALPVASLFPLVDLWRLALLDPSVGTWVSSFPTSSPILLFIDKATAALKIPDPTSNPRNYLLKVLRLLSNAFATPALARSLFLITRAALAEVVIPSLLHTDGAVTVDALSHWASSTRQCASALGKKNFLITGEVTGGDTFGALYIGRGRTATQLPPGFLAAANVTPTDNYFLRDRDLGGLDGVAFHYSIYRAISRFLGMDGNLQVAYDVGTNFVTAWNQMFVSNDFLNAETGLVDPRHMYGTSNFDVFRWPSLENGTQKSVLGTFITTLVMPGIPLLYYGEEQNFYLYDNGASNYLYGRQAMTGNRAWKRHGCYVLSSEQYFNMPLEKALLGCNDEWNALDHFDPMCQALWVKDIDYPAGDPAEPIEVIIFGEPYLIEVETHVLDNITYVILDSPVFRAQTKSDPYPARMDDLSSAIFYSTWNQAIAATIRRFPTIDIYHINDYHGALAGIYLLPKVIPACLSLHNAEFQGLWPLRTKEEMKEVCSAFNISKEHCTKYVQFGNTFNLLHAAASFISVHQKSVGVAGVSDKYGKRSWARYPALWTLKHVDSLPNPDPDDIAALDENPTAARDVQIDEVAEAARPEHKRQAQEWAGIKQDPDSDLFVFVGRWSKQKGVDLIADVMPSILEKRPSIQLIAVGPVIDLYGRFAAEKLARLMELYPDRVYSKPEFTALPPYLFSGADFALIPSRDEPFGLVAVEFGRKGALGVGSRLGGLGLMPGWWYPVESSSTAHMLSQLTKTIKMALKSTEEERAILRARSAVQRFPVVEWRQRMEDFDKRSINMSRSIAGHNAWRESDCDGGGVAPIGENEDWNPGRVDKVKGGAGHARDNTLKDEDWEVEMVSTVVQALGRETTSEEVVHRLAASPKVDAAEDAFPSPSPSPDIALTRASARFTVPSVLGALRHSMAAYTHSLVLNESISNYLNVWMHMRPEVPGSLLTSGGSSLGWALGAAVGAFIGGEVAGGGDEEGGEGGERKRKGKGYDLILALLPSSSPPPPSSLLTPFPSPPPPSSPPPVWKYLGIMPSLNDLAIHFKHDDNLRLPGPAPFYFPQSLEKAFLTGDVHNFIPMLQSLKVSNLKMLTLHYTDVIKDEEDLEDVFGEFSHDPEETEGEGSSDLEHHFSTLQSLILDAWQMDTPGDMNLDSAIAVDILSILQHLRHCTQLQVLQVNPPGLFTPFVIPPTLPFSSLWPNLTHLALATSNNNSDQDEHFPLMHLSDVIRLTFDLKNLKALDILFRMDTTGIPLCPTLSKPSIIHLGDSTGPTVATSADIAVFLRKVFPNLNGLGRSLNMDSADEDLWILIIRTPPSEIL</sequence>
<dbReference type="PANTHER" id="PTHR47182">
    <property type="entry name" value="CELL WALL ALPHA-1,3-GLUCAN SYNTHASE AGS1-RELATED"/>
    <property type="match status" value="1"/>
</dbReference>
<feature type="domain" description="PUL" evidence="9">
    <location>
        <begin position="156"/>
        <end position="244"/>
    </location>
</feature>
<dbReference type="InterPro" id="IPR013535">
    <property type="entry name" value="PUL_dom"/>
</dbReference>
<gene>
    <name evidence="11" type="ORF">D9615_010206</name>
</gene>
<name>A0A8H5GNZ1_9AGAR</name>
<organism evidence="11 12">
    <name type="scientific">Tricholomella constricta</name>
    <dbReference type="NCBI Taxonomy" id="117010"/>
    <lineage>
        <taxon>Eukaryota</taxon>
        <taxon>Fungi</taxon>
        <taxon>Dikarya</taxon>
        <taxon>Basidiomycota</taxon>
        <taxon>Agaricomycotina</taxon>
        <taxon>Agaricomycetes</taxon>
        <taxon>Agaricomycetidae</taxon>
        <taxon>Agaricales</taxon>
        <taxon>Tricholomatineae</taxon>
        <taxon>Lyophyllaceae</taxon>
        <taxon>Tricholomella</taxon>
    </lineage>
</organism>
<dbReference type="SUPFAM" id="SSF51445">
    <property type="entry name" value="(Trans)glycosidases"/>
    <property type="match status" value="1"/>
</dbReference>
<dbReference type="EC" id="2.4.1.183" evidence="2"/>
<reference evidence="11 12" key="1">
    <citation type="journal article" date="2020" name="ISME J.">
        <title>Uncovering the hidden diversity of litter-decomposition mechanisms in mushroom-forming fungi.</title>
        <authorList>
            <person name="Floudas D."/>
            <person name="Bentzer J."/>
            <person name="Ahren D."/>
            <person name="Johansson T."/>
            <person name="Persson P."/>
            <person name="Tunlid A."/>
        </authorList>
    </citation>
    <scope>NUCLEOTIDE SEQUENCE [LARGE SCALE GENOMIC DNA]</scope>
    <source>
        <strain evidence="11 12">CBS 661.87</strain>
    </source>
</reference>
<feature type="domain" description="DUF4246" evidence="10">
    <location>
        <begin position="1"/>
        <end position="70"/>
    </location>
</feature>
<dbReference type="GO" id="GO:0009277">
    <property type="term" value="C:fungal-type cell wall"/>
    <property type="evidence" value="ECO:0007669"/>
    <property type="project" value="TreeGrafter"/>
</dbReference>
<evidence type="ECO:0000259" key="10">
    <source>
        <dbReference type="Pfam" id="PF14033"/>
    </source>
</evidence>
<dbReference type="Pfam" id="PF00534">
    <property type="entry name" value="Glycos_transf_1"/>
    <property type="match status" value="1"/>
</dbReference>
<evidence type="ECO:0000256" key="5">
    <source>
        <dbReference type="ARBA" id="ARBA00048960"/>
    </source>
</evidence>
<dbReference type="Pfam" id="PF08324">
    <property type="entry name" value="PUL"/>
    <property type="match status" value="1"/>
</dbReference>
<dbReference type="GO" id="GO:0070600">
    <property type="term" value="P:fungal-type cell wall (1-&gt;3)-alpha-glucan biosynthetic process"/>
    <property type="evidence" value="ECO:0007669"/>
    <property type="project" value="TreeGrafter"/>
</dbReference>
<dbReference type="InterPro" id="IPR013534">
    <property type="entry name" value="Starch_synth_cat_dom"/>
</dbReference>
<dbReference type="Gene3D" id="3.40.50.2000">
    <property type="entry name" value="Glycogen Phosphorylase B"/>
    <property type="match status" value="2"/>
</dbReference>
<evidence type="ECO:0000259" key="7">
    <source>
        <dbReference type="Pfam" id="PF00534"/>
    </source>
</evidence>
<dbReference type="Pfam" id="PF14033">
    <property type="entry name" value="DUF4246"/>
    <property type="match status" value="1"/>
</dbReference>
<evidence type="ECO:0000256" key="3">
    <source>
        <dbReference type="ARBA" id="ARBA00022676"/>
    </source>
</evidence>
<keyword evidence="4" id="KW-0808">Transferase</keyword>
<dbReference type="Gene3D" id="3.40.50.970">
    <property type="match status" value="1"/>
</dbReference>
<feature type="domain" description="Glycosyl transferase family 1" evidence="7">
    <location>
        <begin position="760"/>
        <end position="861"/>
    </location>
</feature>
<dbReference type="Pfam" id="PF08323">
    <property type="entry name" value="Glyco_transf_5"/>
    <property type="match status" value="1"/>
</dbReference>
<feature type="region of interest" description="Disordered" evidence="6">
    <location>
        <begin position="969"/>
        <end position="991"/>
    </location>
</feature>
<evidence type="ECO:0000313" key="12">
    <source>
        <dbReference type="Proteomes" id="UP000565441"/>
    </source>
</evidence>
<dbReference type="InterPro" id="IPR001296">
    <property type="entry name" value="Glyco_trans_1"/>
</dbReference>
<feature type="region of interest" description="Disordered" evidence="6">
    <location>
        <begin position="66"/>
        <end position="99"/>
    </location>
</feature>
<feature type="compositionally biased region" description="Pro residues" evidence="6">
    <location>
        <begin position="78"/>
        <end position="99"/>
    </location>
</feature>
<comment type="caution">
    <text evidence="11">The sequence shown here is derived from an EMBL/GenBank/DDBJ whole genome shotgun (WGS) entry which is preliminary data.</text>
</comment>
<dbReference type="Gene3D" id="1.25.10.10">
    <property type="entry name" value="Leucine-rich Repeat Variant"/>
    <property type="match status" value="1"/>
</dbReference>
<comment type="similarity">
    <text evidence="1">Belongs to the glycosyltransferase group 1 family.</text>
</comment>
<dbReference type="PANTHER" id="PTHR47182:SF2">
    <property type="entry name" value="CELL WALL ALPHA-1,3-GLUCAN SYNTHASE AGS1"/>
    <property type="match status" value="1"/>
</dbReference>
<protein>
    <recommendedName>
        <fullName evidence="2">alpha-1,3-glucan synthase</fullName>
        <ecNumber evidence="2">2.4.1.183</ecNumber>
    </recommendedName>
</protein>
<evidence type="ECO:0000256" key="4">
    <source>
        <dbReference type="ARBA" id="ARBA00022679"/>
    </source>
</evidence>
<dbReference type="InterPro" id="IPR011989">
    <property type="entry name" value="ARM-like"/>
</dbReference>
<dbReference type="InterPro" id="IPR017853">
    <property type="entry name" value="GH"/>
</dbReference>
<comment type="catalytic activity">
    <reaction evidence="5">
        <text>[(1-&gt;3)-alpha-D-glucosyl](n) + UDP-alpha-D-glucose = [(1-&gt;3)-alpha-D-glucosyl](n+1) + UDP + H(+)</text>
        <dbReference type="Rhea" id="RHEA:19749"/>
        <dbReference type="Rhea" id="RHEA-COMP:11150"/>
        <dbReference type="Rhea" id="RHEA-COMP:11151"/>
        <dbReference type="ChEBI" id="CHEBI:15378"/>
        <dbReference type="ChEBI" id="CHEBI:28100"/>
        <dbReference type="ChEBI" id="CHEBI:58223"/>
        <dbReference type="ChEBI" id="CHEBI:58885"/>
        <dbReference type="EC" id="2.4.1.183"/>
    </reaction>
</comment>
<evidence type="ECO:0000256" key="1">
    <source>
        <dbReference type="ARBA" id="ARBA00006122"/>
    </source>
</evidence>
<evidence type="ECO:0000259" key="8">
    <source>
        <dbReference type="Pfam" id="PF08323"/>
    </source>
</evidence>
<keyword evidence="3" id="KW-0328">Glycosyltransferase</keyword>
<keyword evidence="12" id="KW-1185">Reference proteome</keyword>
<feature type="compositionally biased region" description="Basic and acidic residues" evidence="6">
    <location>
        <begin position="978"/>
        <end position="991"/>
    </location>
</feature>
<dbReference type="SUPFAM" id="SSF53756">
    <property type="entry name" value="UDP-Glycosyltransferase/glycogen phosphorylase"/>
    <property type="match status" value="1"/>
</dbReference>
<accession>A0A8H5GNZ1</accession>
<feature type="domain" description="Starch synthase catalytic" evidence="8">
    <location>
        <begin position="537"/>
        <end position="674"/>
    </location>
</feature>
<proteinExistence type="inferred from homology"/>
<dbReference type="FunFam" id="3.40.50.2000:FF:000052">
    <property type="entry name" value="Alpha-1,3-glucan synthase Ags2"/>
    <property type="match status" value="1"/>
</dbReference>
<dbReference type="OrthoDB" id="512920at2759"/>
<evidence type="ECO:0000256" key="2">
    <source>
        <dbReference type="ARBA" id="ARBA00012688"/>
    </source>
</evidence>
<evidence type="ECO:0000256" key="6">
    <source>
        <dbReference type="SAM" id="MobiDB-lite"/>
    </source>
</evidence>
<dbReference type="InterPro" id="IPR049192">
    <property type="entry name" value="DUF4246_C"/>
</dbReference>
<evidence type="ECO:0000313" key="11">
    <source>
        <dbReference type="EMBL" id="KAF5368145.1"/>
    </source>
</evidence>
<dbReference type="Proteomes" id="UP000565441">
    <property type="component" value="Unassembled WGS sequence"/>
</dbReference>
<dbReference type="GO" id="GO:0047657">
    <property type="term" value="F:alpha-1,3-glucan synthase activity"/>
    <property type="evidence" value="ECO:0007669"/>
    <property type="project" value="UniProtKB-EC"/>
</dbReference>